<organism evidence="1 2">
    <name type="scientific">Metamycoplasma alkalescens</name>
    <dbReference type="NCBI Taxonomy" id="45363"/>
    <lineage>
        <taxon>Bacteria</taxon>
        <taxon>Bacillati</taxon>
        <taxon>Mycoplasmatota</taxon>
        <taxon>Mycoplasmoidales</taxon>
        <taxon>Metamycoplasmataceae</taxon>
        <taxon>Metamycoplasma</taxon>
    </lineage>
</organism>
<accession>A0A3B0P5I1</accession>
<dbReference type="EMBL" id="LS991949">
    <property type="protein sequence ID" value="SYV90205.1"/>
    <property type="molecule type" value="Genomic_DNA"/>
</dbReference>
<dbReference type="Proteomes" id="UP000259864">
    <property type="component" value="Chromosome 1"/>
</dbReference>
<gene>
    <name evidence="1" type="ORF">NCTC10135_00723</name>
</gene>
<feature type="non-terminal residue" evidence="1">
    <location>
        <position position="39"/>
    </location>
</feature>
<evidence type="ECO:0000313" key="2">
    <source>
        <dbReference type="Proteomes" id="UP000259864"/>
    </source>
</evidence>
<dbReference type="AlphaFoldDB" id="A0A3B0P5I1"/>
<sequence length="39" mass="4878">MLDEQKNYDLNILELLKKDIEQADLDFRHSKKRFNKKLW</sequence>
<protein>
    <submittedName>
        <fullName evidence="1">Uncharacterized protein</fullName>
    </submittedName>
</protein>
<proteinExistence type="predicted"/>
<name>A0A3B0P5I1_9BACT</name>
<evidence type="ECO:0000313" key="1">
    <source>
        <dbReference type="EMBL" id="SYV90205.1"/>
    </source>
</evidence>
<dbReference type="KEGG" id="mala:NCTC10135_00723"/>
<reference evidence="2" key="1">
    <citation type="submission" date="2018-06" db="EMBL/GenBank/DDBJ databases">
        <authorList>
            <consortium name="Pathogen Informatics"/>
        </authorList>
    </citation>
    <scope>NUCLEOTIDE SEQUENCE [LARGE SCALE GENOMIC DNA]</scope>
    <source>
        <strain evidence="2">NCTC10135</strain>
    </source>
</reference>